<accession>V4LHT8</accession>
<keyword evidence="3" id="KW-1185">Reference proteome</keyword>
<name>V4LHT8_EUTSA</name>
<proteinExistence type="predicted"/>
<dbReference type="KEGG" id="eus:EUTSA_v10015271mg"/>
<protein>
    <submittedName>
        <fullName evidence="2">Uncharacterized protein</fullName>
    </submittedName>
</protein>
<evidence type="ECO:0000313" key="3">
    <source>
        <dbReference type="Proteomes" id="UP000030689"/>
    </source>
</evidence>
<organism evidence="2 3">
    <name type="scientific">Eutrema salsugineum</name>
    <name type="common">Saltwater cress</name>
    <name type="synonym">Sisymbrium salsugineum</name>
    <dbReference type="NCBI Taxonomy" id="72664"/>
    <lineage>
        <taxon>Eukaryota</taxon>
        <taxon>Viridiplantae</taxon>
        <taxon>Streptophyta</taxon>
        <taxon>Embryophyta</taxon>
        <taxon>Tracheophyta</taxon>
        <taxon>Spermatophyta</taxon>
        <taxon>Magnoliopsida</taxon>
        <taxon>eudicotyledons</taxon>
        <taxon>Gunneridae</taxon>
        <taxon>Pentapetalae</taxon>
        <taxon>rosids</taxon>
        <taxon>malvids</taxon>
        <taxon>Brassicales</taxon>
        <taxon>Brassicaceae</taxon>
        <taxon>Eutremeae</taxon>
        <taxon>Eutrema</taxon>
    </lineage>
</organism>
<gene>
    <name evidence="2" type="ORF">EUTSA_v10015271mg</name>
</gene>
<sequence length="144" mass="16197">MHPNQMEIDEALAASLLYDSPESSFDDADIARQFQQQEEDNPQISLSDDEKYAKSLQEKELNHSTSLPHDSSSNQQNHVGSSSDPSSSQSFPPNVDIDPDNMTYENQSERSTKDCRRVESINYQLINSARAHGLKINFLAPKIL</sequence>
<dbReference type="OMA" id="YENQSER"/>
<feature type="region of interest" description="Disordered" evidence="1">
    <location>
        <begin position="19"/>
        <end position="113"/>
    </location>
</feature>
<dbReference type="EMBL" id="KI517464">
    <property type="protein sequence ID" value="ESQ43314.1"/>
    <property type="molecule type" value="Genomic_DNA"/>
</dbReference>
<feature type="non-terminal residue" evidence="2">
    <location>
        <position position="144"/>
    </location>
</feature>
<feature type="compositionally biased region" description="Polar residues" evidence="1">
    <location>
        <begin position="63"/>
        <end position="80"/>
    </location>
</feature>
<dbReference type="Gramene" id="ESQ43314">
    <property type="protein sequence ID" value="ESQ43314"/>
    <property type="gene ID" value="EUTSA_v10015271mg"/>
</dbReference>
<dbReference type="Proteomes" id="UP000030689">
    <property type="component" value="Unassembled WGS sequence"/>
</dbReference>
<evidence type="ECO:0000256" key="1">
    <source>
        <dbReference type="SAM" id="MobiDB-lite"/>
    </source>
</evidence>
<feature type="compositionally biased region" description="Low complexity" evidence="1">
    <location>
        <begin position="81"/>
        <end position="93"/>
    </location>
</feature>
<dbReference type="AlphaFoldDB" id="V4LHT8"/>
<feature type="compositionally biased region" description="Basic and acidic residues" evidence="1">
    <location>
        <begin position="48"/>
        <end position="62"/>
    </location>
</feature>
<reference evidence="2 3" key="1">
    <citation type="journal article" date="2013" name="Front. Plant Sci.">
        <title>The Reference Genome of the Halophytic Plant Eutrema salsugineum.</title>
        <authorList>
            <person name="Yang R."/>
            <person name="Jarvis D.E."/>
            <person name="Chen H."/>
            <person name="Beilstein M.A."/>
            <person name="Grimwood J."/>
            <person name="Jenkins J."/>
            <person name="Shu S."/>
            <person name="Prochnik S."/>
            <person name="Xin M."/>
            <person name="Ma C."/>
            <person name="Schmutz J."/>
            <person name="Wing R.A."/>
            <person name="Mitchell-Olds T."/>
            <person name="Schumaker K.S."/>
            <person name="Wang X."/>
        </authorList>
    </citation>
    <scope>NUCLEOTIDE SEQUENCE [LARGE SCALE GENOMIC DNA]</scope>
</reference>
<evidence type="ECO:0000313" key="2">
    <source>
        <dbReference type="EMBL" id="ESQ43314.1"/>
    </source>
</evidence>